<feature type="non-terminal residue" evidence="2">
    <location>
        <position position="1"/>
    </location>
</feature>
<evidence type="ECO:0000313" key="2">
    <source>
        <dbReference type="EMBL" id="CAD6996833.1"/>
    </source>
</evidence>
<evidence type="ECO:0000313" key="3">
    <source>
        <dbReference type="Proteomes" id="UP000606786"/>
    </source>
</evidence>
<gene>
    <name evidence="2" type="ORF">CCAP1982_LOCUS5506</name>
</gene>
<reference evidence="2" key="1">
    <citation type="submission" date="2020-11" db="EMBL/GenBank/DDBJ databases">
        <authorList>
            <person name="Whitehead M."/>
        </authorList>
    </citation>
    <scope>NUCLEOTIDE SEQUENCE</scope>
    <source>
        <strain evidence="2">EGII</strain>
    </source>
</reference>
<keyword evidence="1" id="KW-0732">Signal</keyword>
<name>A0A811UI18_CERCA</name>
<dbReference type="Proteomes" id="UP000606786">
    <property type="component" value="Unassembled WGS sequence"/>
</dbReference>
<proteinExistence type="predicted"/>
<organism evidence="2 3">
    <name type="scientific">Ceratitis capitata</name>
    <name type="common">Mediterranean fruit fly</name>
    <name type="synonym">Tephritis capitata</name>
    <dbReference type="NCBI Taxonomy" id="7213"/>
    <lineage>
        <taxon>Eukaryota</taxon>
        <taxon>Metazoa</taxon>
        <taxon>Ecdysozoa</taxon>
        <taxon>Arthropoda</taxon>
        <taxon>Hexapoda</taxon>
        <taxon>Insecta</taxon>
        <taxon>Pterygota</taxon>
        <taxon>Neoptera</taxon>
        <taxon>Endopterygota</taxon>
        <taxon>Diptera</taxon>
        <taxon>Brachycera</taxon>
        <taxon>Muscomorpha</taxon>
        <taxon>Tephritoidea</taxon>
        <taxon>Tephritidae</taxon>
        <taxon>Ceratitis</taxon>
        <taxon>Ceratitis</taxon>
    </lineage>
</organism>
<accession>A0A811UI18</accession>
<protein>
    <submittedName>
        <fullName evidence="2">(Mediterranean fruit fly) hypothetical protein</fullName>
    </submittedName>
</protein>
<evidence type="ECO:0000256" key="1">
    <source>
        <dbReference type="SAM" id="SignalP"/>
    </source>
</evidence>
<dbReference type="OrthoDB" id="6364308at2759"/>
<feature type="signal peptide" evidence="1">
    <location>
        <begin position="1"/>
        <end position="26"/>
    </location>
</feature>
<keyword evidence="3" id="KW-1185">Reference proteome</keyword>
<sequence>MFISNRLLSSLAFVCFSILLWQESGADMPNNNALTNLYNSILQREYAGPVVFPII</sequence>
<dbReference type="EMBL" id="CAJHJT010000012">
    <property type="protein sequence ID" value="CAD6996833.1"/>
    <property type="molecule type" value="Genomic_DNA"/>
</dbReference>
<dbReference type="AlphaFoldDB" id="A0A811UI18"/>
<feature type="chain" id="PRO_5032957164" evidence="1">
    <location>
        <begin position="27"/>
        <end position="55"/>
    </location>
</feature>
<comment type="caution">
    <text evidence="2">The sequence shown here is derived from an EMBL/GenBank/DDBJ whole genome shotgun (WGS) entry which is preliminary data.</text>
</comment>